<reference evidence="1 2" key="1">
    <citation type="journal article" date="2015" name="Genome Biol. Evol.">
        <title>Phylogenomic analyses indicate that early fungi evolved digesting cell walls of algal ancestors of land plants.</title>
        <authorList>
            <person name="Chang Y."/>
            <person name="Wang S."/>
            <person name="Sekimoto S."/>
            <person name="Aerts A.L."/>
            <person name="Choi C."/>
            <person name="Clum A."/>
            <person name="LaButti K.M."/>
            <person name="Lindquist E.A."/>
            <person name="Yee Ngan C."/>
            <person name="Ohm R.A."/>
            <person name="Salamov A.A."/>
            <person name="Grigoriev I.V."/>
            <person name="Spatafora J.W."/>
            <person name="Berbee M.L."/>
        </authorList>
    </citation>
    <scope>NUCLEOTIDE SEQUENCE [LARGE SCALE GENOMIC DNA]</scope>
    <source>
        <strain evidence="1 2">NRRL 28638</strain>
    </source>
</reference>
<dbReference type="SUPFAM" id="SSF81383">
    <property type="entry name" value="F-box domain"/>
    <property type="match status" value="1"/>
</dbReference>
<protein>
    <recommendedName>
        <fullName evidence="3">F-box domain-containing protein</fullName>
    </recommendedName>
</protein>
<evidence type="ECO:0008006" key="3">
    <source>
        <dbReference type="Google" id="ProtNLM"/>
    </source>
</evidence>
<dbReference type="Proteomes" id="UP000070444">
    <property type="component" value="Unassembled WGS sequence"/>
</dbReference>
<dbReference type="AlphaFoldDB" id="A0A137PBV2"/>
<dbReference type="InterPro" id="IPR036047">
    <property type="entry name" value="F-box-like_dom_sf"/>
</dbReference>
<evidence type="ECO:0000313" key="2">
    <source>
        <dbReference type="Proteomes" id="UP000070444"/>
    </source>
</evidence>
<gene>
    <name evidence="1" type="ORF">CONCODRAFT_168805</name>
</gene>
<sequence length="269" mass="30323">MAQQQTYTPESCNSLPSEVLEIIFGYAGLTSASSILHTCRLWRRVELNILPSLLADTHTILNVTQETHWQICAKMKFVAFDPITHHALFEVANHHFSRFYYAILISRPILRNIKLTNSVGSAHLALPFPPRLQTKKSGVYHATSPNGEASLLYRVQDNDDIGRIPSNPDHENDRWVTPLSFRCSIHLFANLHLTNKQSASPETIKWPTPRMLISEAITKKPFFHSSKSKESPFLAYSDTHNTPSKPLIPITASPVCASTWKRTSVIPSQ</sequence>
<accession>A0A137PBV2</accession>
<organism evidence="1 2">
    <name type="scientific">Conidiobolus coronatus (strain ATCC 28846 / CBS 209.66 / NRRL 28638)</name>
    <name type="common">Delacroixia coronata</name>
    <dbReference type="NCBI Taxonomy" id="796925"/>
    <lineage>
        <taxon>Eukaryota</taxon>
        <taxon>Fungi</taxon>
        <taxon>Fungi incertae sedis</taxon>
        <taxon>Zoopagomycota</taxon>
        <taxon>Entomophthoromycotina</taxon>
        <taxon>Entomophthoromycetes</taxon>
        <taxon>Entomophthorales</taxon>
        <taxon>Ancylistaceae</taxon>
        <taxon>Conidiobolus</taxon>
    </lineage>
</organism>
<proteinExistence type="predicted"/>
<name>A0A137PBV2_CONC2</name>
<dbReference type="OrthoDB" id="5688076at2759"/>
<evidence type="ECO:0000313" key="1">
    <source>
        <dbReference type="EMBL" id="KXN72442.1"/>
    </source>
</evidence>
<keyword evidence="2" id="KW-1185">Reference proteome</keyword>
<dbReference type="EMBL" id="KQ964453">
    <property type="protein sequence ID" value="KXN72442.1"/>
    <property type="molecule type" value="Genomic_DNA"/>
</dbReference>